<protein>
    <submittedName>
        <fullName evidence="1">1,2-phenylacetyl-CoA epoxidase subunit PaaC</fullName>
        <ecNumber evidence="1">1.14.13.149</ecNumber>
    </submittedName>
</protein>
<dbReference type="AlphaFoldDB" id="A0ABD6BCU5"/>
<keyword evidence="1" id="KW-0560">Oxidoreductase</keyword>
<dbReference type="InterPro" id="IPR011882">
    <property type="entry name" value="PaaC"/>
</dbReference>
<dbReference type="PANTHER" id="PTHR30458">
    <property type="entry name" value="PHENYLACETIC ACID DEGRADATION PROTEIN PAA"/>
    <property type="match status" value="1"/>
</dbReference>
<dbReference type="EMBL" id="JBHUDI010000002">
    <property type="protein sequence ID" value="MFD1562595.1"/>
    <property type="molecule type" value="Genomic_DNA"/>
</dbReference>
<evidence type="ECO:0000313" key="2">
    <source>
        <dbReference type="Proteomes" id="UP001597076"/>
    </source>
</evidence>
<proteinExistence type="predicted"/>
<dbReference type="Proteomes" id="UP001597076">
    <property type="component" value="Unassembled WGS sequence"/>
</dbReference>
<gene>
    <name evidence="1" type="primary">paaC</name>
    <name evidence="1" type="ORF">ACFR99_03370</name>
</gene>
<name>A0ABD6BCU5_9EURY</name>
<accession>A0ABD6BCU5</accession>
<dbReference type="Pfam" id="PF05138">
    <property type="entry name" value="PaaA_PaaC"/>
    <property type="match status" value="1"/>
</dbReference>
<dbReference type="InterPro" id="IPR007814">
    <property type="entry name" value="PaaA_PaaC"/>
</dbReference>
<organism evidence="1 2">
    <name type="scientific">Haloarchaeobius amylolyticus</name>
    <dbReference type="NCBI Taxonomy" id="1198296"/>
    <lineage>
        <taxon>Archaea</taxon>
        <taxon>Methanobacteriati</taxon>
        <taxon>Methanobacteriota</taxon>
        <taxon>Stenosarchaea group</taxon>
        <taxon>Halobacteria</taxon>
        <taxon>Halobacteriales</taxon>
        <taxon>Halorubellaceae</taxon>
        <taxon>Haloarchaeobius</taxon>
    </lineage>
</organism>
<comment type="caution">
    <text evidence="1">The sequence shown here is derived from an EMBL/GenBank/DDBJ whole genome shotgun (WGS) entry which is preliminary data.</text>
</comment>
<sequence>MSLDELTTANRTAVLEFLLALADDDFVAGHRYTDWTAVGPTLEEDNAISSMAQDELGHARIWYDLISQHHEGNIDDLAFNRPAEERRNSVLLEVEHEDFAYAIAHNYLYGTAEKRLLETLLDGKVDAVADRAEQILDEEPYHREHAESWLDRLVATEEGRDRLESAFRDALPRAADLFTFDDERVTQLMKAGVFTKDPVILDQEWNAEVCERIADLPLGITVDEADELLSQPPERNGRAGEHTDHLTSMIDEMHADNLAGEHPISQTLRT</sequence>
<keyword evidence="2" id="KW-1185">Reference proteome</keyword>
<dbReference type="PANTHER" id="PTHR30458:SF0">
    <property type="entry name" value="1,2-PHENYLACETYL-COA EPOXIDASE, SUBUNIT C"/>
    <property type="match status" value="1"/>
</dbReference>
<evidence type="ECO:0000313" key="1">
    <source>
        <dbReference type="EMBL" id="MFD1562595.1"/>
    </source>
</evidence>
<dbReference type="InterPro" id="IPR009078">
    <property type="entry name" value="Ferritin-like_SF"/>
</dbReference>
<dbReference type="InterPro" id="IPR012347">
    <property type="entry name" value="Ferritin-like"/>
</dbReference>
<dbReference type="NCBIfam" id="TIGR02158">
    <property type="entry name" value="PA_CoA_Oxy3"/>
    <property type="match status" value="1"/>
</dbReference>
<dbReference type="GO" id="GO:0097266">
    <property type="term" value="F:phenylacetyl-CoA 1,2-epoxidase activity"/>
    <property type="evidence" value="ECO:0007669"/>
    <property type="project" value="UniProtKB-EC"/>
</dbReference>
<dbReference type="SUPFAM" id="SSF47240">
    <property type="entry name" value="Ferritin-like"/>
    <property type="match status" value="1"/>
</dbReference>
<dbReference type="Gene3D" id="1.20.1260.10">
    <property type="match status" value="1"/>
</dbReference>
<dbReference type="InterPro" id="IPR052703">
    <property type="entry name" value="Aromatic_CoA_ox/epox"/>
</dbReference>
<reference evidence="1 2" key="1">
    <citation type="journal article" date="2019" name="Int. J. Syst. Evol. Microbiol.">
        <title>The Global Catalogue of Microorganisms (GCM) 10K type strain sequencing project: providing services to taxonomists for standard genome sequencing and annotation.</title>
        <authorList>
            <consortium name="The Broad Institute Genomics Platform"/>
            <consortium name="The Broad Institute Genome Sequencing Center for Infectious Disease"/>
            <person name="Wu L."/>
            <person name="Ma J."/>
        </authorList>
    </citation>
    <scope>NUCLEOTIDE SEQUENCE [LARGE SCALE GENOMIC DNA]</scope>
    <source>
        <strain evidence="1 2">CGMCC 1.12230</strain>
    </source>
</reference>
<dbReference type="EC" id="1.14.13.149" evidence="1"/>
<dbReference type="RefSeq" id="WP_390284372.1">
    <property type="nucleotide sequence ID" value="NZ_JBHUDI010000002.1"/>
</dbReference>